<dbReference type="AlphaFoldDB" id="A0A5K1K5X9"/>
<name>A0A5K1K5X9_9APHY</name>
<evidence type="ECO:0000313" key="2">
    <source>
        <dbReference type="EMBL" id="VWP01755.1"/>
    </source>
</evidence>
<feature type="compositionally biased region" description="Polar residues" evidence="1">
    <location>
        <begin position="46"/>
        <end position="55"/>
    </location>
</feature>
<proteinExistence type="predicted"/>
<protein>
    <submittedName>
        <fullName evidence="2">Transcriptional repressor rco-1</fullName>
    </submittedName>
</protein>
<sequence length="396" mass="41976">MHYNANEPECVDSSPDRSYEGCENRGHSGRWRELGNSHVPAGPSIEQENMEGSETSMAGNSHRMLIARSLPRDTTPPTPVATPILVDDVSTQMNSGGTISTGTSVGHEAAAFFEQLPYSEESHPEAQENVYGAERAQAMPTDADPGDTVDSRVSALDEATSLLYCVADEPRRGLEAISQGPRSHRPSQTPSEEGGESVVAGDEDGRSTSDSSSRESMATAGIPIVGAGDVSTRTSLEEVVSSGASVERAAEASLAPSPSPEYFRRAALENVDGAEGAQAMQTGAERENAEHSDVSATTSLMDMAANTPERAAEEHEQRLGGSGAHVDTDHPKVPQGSSGGWRELIPKALKTIAKRARRAALQVASGAKKVREKCAKFGTKLAVQHRHEDRSFMALS</sequence>
<feature type="region of interest" description="Disordered" evidence="1">
    <location>
        <begin position="273"/>
        <end position="294"/>
    </location>
</feature>
<feature type="compositionally biased region" description="Basic and acidic residues" evidence="1">
    <location>
        <begin position="284"/>
        <end position="293"/>
    </location>
</feature>
<evidence type="ECO:0000256" key="1">
    <source>
        <dbReference type="SAM" id="MobiDB-lite"/>
    </source>
</evidence>
<feature type="region of interest" description="Disordered" evidence="1">
    <location>
        <begin position="1"/>
        <end position="55"/>
    </location>
</feature>
<feature type="compositionally biased region" description="Basic and acidic residues" evidence="1">
    <location>
        <begin position="14"/>
        <end position="35"/>
    </location>
</feature>
<reference evidence="2" key="1">
    <citation type="submission" date="2019-10" db="EMBL/GenBank/DDBJ databases">
        <authorList>
            <person name="Nor Muhammad N."/>
        </authorList>
    </citation>
    <scope>NUCLEOTIDE SEQUENCE</scope>
</reference>
<dbReference type="EMBL" id="LR729640">
    <property type="protein sequence ID" value="VWP01755.1"/>
    <property type="molecule type" value="Genomic_DNA"/>
</dbReference>
<feature type="region of interest" description="Disordered" evidence="1">
    <location>
        <begin position="307"/>
        <end position="341"/>
    </location>
</feature>
<gene>
    <name evidence="2" type="primary">G4MUR7</name>
</gene>
<accession>A0A5K1K5X9</accession>
<organism evidence="2">
    <name type="scientific">Ganoderma boninense</name>
    <dbReference type="NCBI Taxonomy" id="34458"/>
    <lineage>
        <taxon>Eukaryota</taxon>
        <taxon>Fungi</taxon>
        <taxon>Dikarya</taxon>
        <taxon>Basidiomycota</taxon>
        <taxon>Agaricomycotina</taxon>
        <taxon>Agaricomycetes</taxon>
        <taxon>Polyporales</taxon>
        <taxon>Polyporaceae</taxon>
        <taxon>Ganoderma</taxon>
    </lineage>
</organism>
<feature type="region of interest" description="Disordered" evidence="1">
    <location>
        <begin position="174"/>
        <end position="225"/>
    </location>
</feature>